<dbReference type="STRING" id="6832.A0A553NBK4"/>
<keyword evidence="2" id="KW-0677">Repeat</keyword>
<evidence type="ECO:0008006" key="5">
    <source>
        <dbReference type="Google" id="ProtNLM"/>
    </source>
</evidence>
<dbReference type="InterPro" id="IPR032675">
    <property type="entry name" value="LRR_dom_sf"/>
</dbReference>
<comment type="caution">
    <text evidence="3">The sequence shown here is derived from an EMBL/GenBank/DDBJ whole genome shotgun (WGS) entry which is preliminary data.</text>
</comment>
<dbReference type="SUPFAM" id="SSF52058">
    <property type="entry name" value="L domain-like"/>
    <property type="match status" value="1"/>
</dbReference>
<dbReference type="Pfam" id="PF13855">
    <property type="entry name" value="LRR_8"/>
    <property type="match status" value="1"/>
</dbReference>
<gene>
    <name evidence="3" type="ORF">TCAL_13108</name>
</gene>
<proteinExistence type="predicted"/>
<dbReference type="InterPro" id="IPR050216">
    <property type="entry name" value="LRR_domain-containing"/>
</dbReference>
<evidence type="ECO:0000313" key="3">
    <source>
        <dbReference type="EMBL" id="TRY62821.1"/>
    </source>
</evidence>
<protein>
    <recommendedName>
        <fullName evidence="5">Leucine-rich repeat-containing protein 40</fullName>
    </recommendedName>
</protein>
<dbReference type="PRINTS" id="PR00019">
    <property type="entry name" value="LEURICHRPT"/>
</dbReference>
<keyword evidence="4" id="KW-1185">Reference proteome</keyword>
<dbReference type="PROSITE" id="PS51450">
    <property type="entry name" value="LRR"/>
    <property type="match status" value="3"/>
</dbReference>
<dbReference type="Proteomes" id="UP000318571">
    <property type="component" value="Chromosome 10"/>
</dbReference>
<dbReference type="Gene3D" id="3.80.10.10">
    <property type="entry name" value="Ribonuclease Inhibitor"/>
    <property type="match status" value="1"/>
</dbReference>
<organism evidence="3 4">
    <name type="scientific">Tigriopus californicus</name>
    <name type="common">Marine copepod</name>
    <dbReference type="NCBI Taxonomy" id="6832"/>
    <lineage>
        <taxon>Eukaryota</taxon>
        <taxon>Metazoa</taxon>
        <taxon>Ecdysozoa</taxon>
        <taxon>Arthropoda</taxon>
        <taxon>Crustacea</taxon>
        <taxon>Multicrustacea</taxon>
        <taxon>Hexanauplia</taxon>
        <taxon>Copepoda</taxon>
        <taxon>Harpacticoida</taxon>
        <taxon>Harpacticidae</taxon>
        <taxon>Tigriopus</taxon>
    </lineage>
</organism>
<dbReference type="PANTHER" id="PTHR48051">
    <property type="match status" value="1"/>
</dbReference>
<reference evidence="3 4" key="1">
    <citation type="journal article" date="2018" name="Nat. Ecol. Evol.">
        <title>Genomic signatures of mitonuclear coevolution across populations of Tigriopus californicus.</title>
        <authorList>
            <person name="Barreto F.S."/>
            <person name="Watson E.T."/>
            <person name="Lima T.G."/>
            <person name="Willett C.S."/>
            <person name="Edmands S."/>
            <person name="Li W."/>
            <person name="Burton R.S."/>
        </authorList>
    </citation>
    <scope>NUCLEOTIDE SEQUENCE [LARGE SCALE GENOMIC DNA]</scope>
    <source>
        <strain evidence="3 4">San Diego</strain>
    </source>
</reference>
<dbReference type="AlphaFoldDB" id="A0A553NBK4"/>
<dbReference type="SMART" id="SM00364">
    <property type="entry name" value="LRR_BAC"/>
    <property type="match status" value="5"/>
</dbReference>
<dbReference type="Pfam" id="PF00560">
    <property type="entry name" value="LRR_1"/>
    <property type="match status" value="2"/>
</dbReference>
<keyword evidence="1" id="KW-0433">Leucine-rich repeat</keyword>
<dbReference type="PANTHER" id="PTHR48051:SF46">
    <property type="entry name" value="LEUCINE RICH REPEAT-CONTAINING DOMAIN PROTEIN"/>
    <property type="match status" value="1"/>
</dbReference>
<evidence type="ECO:0000256" key="2">
    <source>
        <dbReference type="ARBA" id="ARBA00022737"/>
    </source>
</evidence>
<accession>A0A553NBK4</accession>
<dbReference type="SMART" id="SM00369">
    <property type="entry name" value="LRR_TYP"/>
    <property type="match status" value="7"/>
</dbReference>
<dbReference type="EMBL" id="VCGU01000458">
    <property type="protein sequence ID" value="TRY62821.1"/>
    <property type="molecule type" value="Genomic_DNA"/>
</dbReference>
<dbReference type="InterPro" id="IPR001611">
    <property type="entry name" value="Leu-rich_rpt"/>
</dbReference>
<dbReference type="OrthoDB" id="1728874at2759"/>
<evidence type="ECO:0000256" key="1">
    <source>
        <dbReference type="ARBA" id="ARBA00022614"/>
    </source>
</evidence>
<name>A0A553NBK4_TIGCA</name>
<dbReference type="GO" id="GO:0005737">
    <property type="term" value="C:cytoplasm"/>
    <property type="evidence" value="ECO:0007669"/>
    <property type="project" value="TreeGrafter"/>
</dbReference>
<sequence length="413" mass="47126">MTNPEINGKTIQVQEVECHVEPRVKPVSEDLNGHFVIRAPFPPPSIQASHVPRRIENDLLISTPRASFQSNYSSDFILTKLDEEVDEILSKSHSSFTYESRPLPVESKYWWLDFDYISCLRDIIQHIFKNVCMKKSNKMGHIPSAILTNHLESAEKSQILVLTNLSMTSIPNQVFHLAPRLRLLDLSANRLSSLPKSIATFVTLRSLFLNQNRLTSLPDEIGSLQELQILSLSYNLLEGLPESVRNLRFLRELKLAANKFKEFPRQIFDLKNLEILDLSGNQLEEIPEGTHNLDRLNDLNCNENAIQFLSDDLTKGPNLQIVRLQNNRINLNSLPDTILVDSKVSQIFLDGNGFEIQALSDFEGYEQYQVRNENLRRNSRINPFFNLTVRSPKEDESSQANALPLAVHQNSIG</sequence>
<evidence type="ECO:0000313" key="4">
    <source>
        <dbReference type="Proteomes" id="UP000318571"/>
    </source>
</evidence>
<dbReference type="InterPro" id="IPR003591">
    <property type="entry name" value="Leu-rich_rpt_typical-subtyp"/>
</dbReference>